<evidence type="ECO:0000256" key="3">
    <source>
        <dbReference type="ARBA" id="ARBA00022737"/>
    </source>
</evidence>
<evidence type="ECO:0000313" key="10">
    <source>
        <dbReference type="Proteomes" id="UP000198287"/>
    </source>
</evidence>
<keyword evidence="5" id="KW-0862">Zinc</keyword>
<evidence type="ECO:0000259" key="8">
    <source>
        <dbReference type="PROSITE" id="PS50157"/>
    </source>
</evidence>
<dbReference type="PANTHER" id="PTHR16515:SF66">
    <property type="entry name" value="C2H2-TYPE DOMAIN-CONTAINING PROTEIN"/>
    <property type="match status" value="1"/>
</dbReference>
<keyword evidence="4 7" id="KW-0863">Zinc-finger</keyword>
<dbReference type="Proteomes" id="UP000198287">
    <property type="component" value="Unassembled WGS sequence"/>
</dbReference>
<dbReference type="PROSITE" id="PS00028">
    <property type="entry name" value="ZINC_FINGER_C2H2_1"/>
    <property type="match status" value="2"/>
</dbReference>
<comment type="caution">
    <text evidence="9">The sequence shown here is derived from an EMBL/GenBank/DDBJ whole genome shotgun (WGS) entry which is preliminary data.</text>
</comment>
<dbReference type="AlphaFoldDB" id="A0A226E164"/>
<dbReference type="PANTHER" id="PTHR16515">
    <property type="entry name" value="PR DOMAIN ZINC FINGER PROTEIN"/>
    <property type="match status" value="1"/>
</dbReference>
<evidence type="ECO:0000256" key="1">
    <source>
        <dbReference type="ARBA" id="ARBA00004123"/>
    </source>
</evidence>
<sequence length="277" mass="31091">MAKVFVMEWWDKDPNSELREGDGNAKFIGNYEGCSGEETAAQAAKIHVDNLISKDTTCSDQDYYLQGFWPNIEGAYWTGVEAKTMSKAKKKKAVVRRHDKVAASTLASHRNLASVGKKGVTKILEKMRSNPRLAQHVSSQPVGKLDRLLDGPSRKGTLYVPDRELKPWTCEHCGHQYKTKGEYRKHVNRHNGVKRHSCIQCGQSFFSTSNLYVHTKHCHGEGKYGCKDCPCKLISQRGFTQHQKCCTKVGVNWVAKPHPPVGHVTTEVDLLKAQLAE</sequence>
<dbReference type="OrthoDB" id="8113227at2759"/>
<evidence type="ECO:0000256" key="5">
    <source>
        <dbReference type="ARBA" id="ARBA00022833"/>
    </source>
</evidence>
<keyword evidence="2" id="KW-0479">Metal-binding</keyword>
<evidence type="ECO:0000256" key="7">
    <source>
        <dbReference type="PROSITE-ProRule" id="PRU00042"/>
    </source>
</evidence>
<accession>A0A226E164</accession>
<evidence type="ECO:0000256" key="4">
    <source>
        <dbReference type="ARBA" id="ARBA00022771"/>
    </source>
</evidence>
<dbReference type="GO" id="GO:0005634">
    <property type="term" value="C:nucleus"/>
    <property type="evidence" value="ECO:0007669"/>
    <property type="project" value="UniProtKB-SubCell"/>
</dbReference>
<name>A0A226E164_FOLCA</name>
<keyword evidence="10" id="KW-1185">Reference proteome</keyword>
<dbReference type="SMART" id="SM00355">
    <property type="entry name" value="ZnF_C2H2"/>
    <property type="match status" value="3"/>
</dbReference>
<evidence type="ECO:0000313" key="9">
    <source>
        <dbReference type="EMBL" id="OXA50717.1"/>
    </source>
</evidence>
<evidence type="ECO:0000256" key="6">
    <source>
        <dbReference type="ARBA" id="ARBA00023242"/>
    </source>
</evidence>
<dbReference type="EMBL" id="LNIX01000008">
    <property type="protein sequence ID" value="OXA50717.1"/>
    <property type="molecule type" value="Genomic_DNA"/>
</dbReference>
<proteinExistence type="predicted"/>
<dbReference type="InterPro" id="IPR036236">
    <property type="entry name" value="Znf_C2H2_sf"/>
</dbReference>
<dbReference type="PROSITE" id="PS50157">
    <property type="entry name" value="ZINC_FINGER_C2H2_2"/>
    <property type="match status" value="2"/>
</dbReference>
<dbReference type="GO" id="GO:0008270">
    <property type="term" value="F:zinc ion binding"/>
    <property type="evidence" value="ECO:0007669"/>
    <property type="project" value="UniProtKB-KW"/>
</dbReference>
<comment type="subcellular location">
    <subcellularLocation>
        <location evidence="1">Nucleus</location>
    </subcellularLocation>
</comment>
<reference evidence="9 10" key="1">
    <citation type="submission" date="2015-12" db="EMBL/GenBank/DDBJ databases">
        <title>The genome of Folsomia candida.</title>
        <authorList>
            <person name="Faddeeva A."/>
            <person name="Derks M.F."/>
            <person name="Anvar Y."/>
            <person name="Smit S."/>
            <person name="Van Straalen N."/>
            <person name="Roelofs D."/>
        </authorList>
    </citation>
    <scope>NUCLEOTIDE SEQUENCE [LARGE SCALE GENOMIC DNA]</scope>
    <source>
        <strain evidence="9 10">VU population</strain>
        <tissue evidence="9">Whole body</tissue>
    </source>
</reference>
<feature type="domain" description="C2H2-type" evidence="8">
    <location>
        <begin position="196"/>
        <end position="224"/>
    </location>
</feature>
<gene>
    <name evidence="9" type="ORF">Fcan01_14127</name>
</gene>
<keyword evidence="6" id="KW-0539">Nucleus</keyword>
<dbReference type="FunFam" id="3.30.160.60:FF:000100">
    <property type="entry name" value="Zinc finger 45-like"/>
    <property type="match status" value="1"/>
</dbReference>
<dbReference type="GO" id="GO:0010468">
    <property type="term" value="P:regulation of gene expression"/>
    <property type="evidence" value="ECO:0007669"/>
    <property type="project" value="TreeGrafter"/>
</dbReference>
<dbReference type="InterPro" id="IPR050331">
    <property type="entry name" value="Zinc_finger"/>
</dbReference>
<keyword evidence="3" id="KW-0677">Repeat</keyword>
<protein>
    <recommendedName>
        <fullName evidence="8">C2H2-type domain-containing protein</fullName>
    </recommendedName>
</protein>
<dbReference type="InterPro" id="IPR013087">
    <property type="entry name" value="Znf_C2H2_type"/>
</dbReference>
<dbReference type="Gene3D" id="3.30.160.60">
    <property type="entry name" value="Classic Zinc Finger"/>
    <property type="match status" value="1"/>
</dbReference>
<organism evidence="9 10">
    <name type="scientific">Folsomia candida</name>
    <name type="common">Springtail</name>
    <dbReference type="NCBI Taxonomy" id="158441"/>
    <lineage>
        <taxon>Eukaryota</taxon>
        <taxon>Metazoa</taxon>
        <taxon>Ecdysozoa</taxon>
        <taxon>Arthropoda</taxon>
        <taxon>Hexapoda</taxon>
        <taxon>Collembola</taxon>
        <taxon>Entomobryomorpha</taxon>
        <taxon>Isotomoidea</taxon>
        <taxon>Isotomidae</taxon>
        <taxon>Proisotominae</taxon>
        <taxon>Folsomia</taxon>
    </lineage>
</organism>
<evidence type="ECO:0000256" key="2">
    <source>
        <dbReference type="ARBA" id="ARBA00022723"/>
    </source>
</evidence>
<dbReference type="SUPFAM" id="SSF57667">
    <property type="entry name" value="beta-beta-alpha zinc fingers"/>
    <property type="match status" value="1"/>
</dbReference>
<feature type="domain" description="C2H2-type" evidence="8">
    <location>
        <begin position="168"/>
        <end position="195"/>
    </location>
</feature>